<protein>
    <submittedName>
        <fullName evidence="1">Uncharacterized protein</fullName>
    </submittedName>
</protein>
<dbReference type="AlphaFoldDB" id="A0A8X6KRZ8"/>
<dbReference type="EMBL" id="BMAO01012538">
    <property type="protein sequence ID" value="GFQ82131.1"/>
    <property type="molecule type" value="Genomic_DNA"/>
</dbReference>
<sequence length="85" mass="9744">MLAMLPLVEHQYLECWKMLTTLGLYTLFSITLQNLQSTHKCGILQLSQKHQYICKYVTKGSDAAMFAVANEMPNRLDEVTTYQQG</sequence>
<comment type="caution">
    <text evidence="1">The sequence shown here is derived from an EMBL/GenBank/DDBJ whole genome shotgun (WGS) entry which is preliminary data.</text>
</comment>
<gene>
    <name evidence="1" type="ORF">TNCT_285501</name>
</gene>
<proteinExistence type="predicted"/>
<keyword evidence="2" id="KW-1185">Reference proteome</keyword>
<evidence type="ECO:0000313" key="1">
    <source>
        <dbReference type="EMBL" id="GFQ82131.1"/>
    </source>
</evidence>
<accession>A0A8X6KRZ8</accession>
<dbReference type="Proteomes" id="UP000887116">
    <property type="component" value="Unassembled WGS sequence"/>
</dbReference>
<evidence type="ECO:0000313" key="2">
    <source>
        <dbReference type="Proteomes" id="UP000887116"/>
    </source>
</evidence>
<organism evidence="1 2">
    <name type="scientific">Trichonephila clavata</name>
    <name type="common">Joro spider</name>
    <name type="synonym">Nephila clavata</name>
    <dbReference type="NCBI Taxonomy" id="2740835"/>
    <lineage>
        <taxon>Eukaryota</taxon>
        <taxon>Metazoa</taxon>
        <taxon>Ecdysozoa</taxon>
        <taxon>Arthropoda</taxon>
        <taxon>Chelicerata</taxon>
        <taxon>Arachnida</taxon>
        <taxon>Araneae</taxon>
        <taxon>Araneomorphae</taxon>
        <taxon>Entelegynae</taxon>
        <taxon>Araneoidea</taxon>
        <taxon>Nephilidae</taxon>
        <taxon>Trichonephila</taxon>
    </lineage>
</organism>
<reference evidence="1" key="1">
    <citation type="submission" date="2020-07" db="EMBL/GenBank/DDBJ databases">
        <title>Multicomponent nature underlies the extraordinary mechanical properties of spider dragline silk.</title>
        <authorList>
            <person name="Kono N."/>
            <person name="Nakamura H."/>
            <person name="Mori M."/>
            <person name="Yoshida Y."/>
            <person name="Ohtoshi R."/>
            <person name="Malay A.D."/>
            <person name="Moran D.A.P."/>
            <person name="Tomita M."/>
            <person name="Numata K."/>
            <person name="Arakawa K."/>
        </authorList>
    </citation>
    <scope>NUCLEOTIDE SEQUENCE</scope>
</reference>
<name>A0A8X6KRZ8_TRICU</name>